<evidence type="ECO:0000313" key="3">
    <source>
        <dbReference type="EMBL" id="GAA2499986.1"/>
    </source>
</evidence>
<comment type="caution">
    <text evidence="3">The sequence shown here is derived from an EMBL/GenBank/DDBJ whole genome shotgun (WGS) entry which is preliminary data.</text>
</comment>
<dbReference type="InterPro" id="IPR002731">
    <property type="entry name" value="ATPase_BadF"/>
</dbReference>
<feature type="domain" description="ATPase BadF/BadG/BcrA/BcrD type" evidence="2">
    <location>
        <begin position="126"/>
        <end position="296"/>
    </location>
</feature>
<feature type="region of interest" description="Disordered" evidence="1">
    <location>
        <begin position="70"/>
        <end position="89"/>
    </location>
</feature>
<accession>A0ABN3MD46</accession>
<keyword evidence="4" id="KW-1185">Reference proteome</keyword>
<name>A0ABN3MD46_9MICO</name>
<dbReference type="Gene3D" id="3.30.420.40">
    <property type="match status" value="1"/>
</dbReference>
<protein>
    <submittedName>
        <fullName evidence="3">BadF/BadG/BcrA/BcrD ATPase family protein</fullName>
    </submittedName>
</protein>
<dbReference type="EMBL" id="BAAARE010000028">
    <property type="protein sequence ID" value="GAA2499986.1"/>
    <property type="molecule type" value="Genomic_DNA"/>
</dbReference>
<dbReference type="PANTHER" id="PTHR43190:SF3">
    <property type="entry name" value="N-ACETYL-D-GLUCOSAMINE KINASE"/>
    <property type="match status" value="1"/>
</dbReference>
<evidence type="ECO:0000259" key="2">
    <source>
        <dbReference type="Pfam" id="PF01869"/>
    </source>
</evidence>
<dbReference type="RefSeq" id="WP_344257140.1">
    <property type="nucleotide sequence ID" value="NZ_BAAARE010000028.1"/>
</dbReference>
<evidence type="ECO:0000313" key="4">
    <source>
        <dbReference type="Proteomes" id="UP001500730"/>
    </source>
</evidence>
<dbReference type="PANTHER" id="PTHR43190">
    <property type="entry name" value="N-ACETYL-D-GLUCOSAMINE KINASE"/>
    <property type="match status" value="1"/>
</dbReference>
<dbReference type="InterPro" id="IPR043129">
    <property type="entry name" value="ATPase_NBD"/>
</dbReference>
<dbReference type="Pfam" id="PF01869">
    <property type="entry name" value="BcrAD_BadFG"/>
    <property type="match status" value="1"/>
</dbReference>
<dbReference type="InterPro" id="IPR052519">
    <property type="entry name" value="Euk-type_GlcNAc_Kinase"/>
</dbReference>
<proteinExistence type="predicted"/>
<dbReference type="SUPFAM" id="SSF53067">
    <property type="entry name" value="Actin-like ATPase domain"/>
    <property type="match status" value="1"/>
</dbReference>
<dbReference type="Proteomes" id="UP001500730">
    <property type="component" value="Unassembled WGS sequence"/>
</dbReference>
<reference evidence="3 4" key="1">
    <citation type="journal article" date="2019" name="Int. J. Syst. Evol. Microbiol.">
        <title>The Global Catalogue of Microorganisms (GCM) 10K type strain sequencing project: providing services to taxonomists for standard genome sequencing and annotation.</title>
        <authorList>
            <consortium name="The Broad Institute Genomics Platform"/>
            <consortium name="The Broad Institute Genome Sequencing Center for Infectious Disease"/>
            <person name="Wu L."/>
            <person name="Ma J."/>
        </authorList>
    </citation>
    <scope>NUCLEOTIDE SEQUENCE [LARGE SCALE GENOMIC DNA]</scope>
    <source>
        <strain evidence="3 4">JCM 16259</strain>
    </source>
</reference>
<sequence length="339" mass="33581">MSGPVPSRPGTVVAVDVGGSGLRLQTYAVRPGPVLTAPGVRVGAAGIDVAALVADARSLLVTGAVAGGGATEGAEGAGGDDRVDGSPCSTTRPEVVVWSMRGLLFLADRAEVLRTVAEGLGARRTVVVSDAVAGLVGATGHIGPGAVVAAGTGAVAFGTDFDRQWRRVDGWGHVLGDAGSAAALGMAGLRAALRAHDGLPDGSTALLSAAVDLLGPPDLWPRLVMTTADAPERLAGVAPLVTAAAGTDPVAAALCERAGTDLADSLLRAADGLDHPRLAATGGLLAAAPVAEALDRRLALAGARRSPARGTALDGALHLARQLRDTGAIPEHPAYLLVS</sequence>
<gene>
    <name evidence="3" type="ORF">GCM10009858_42840</name>
</gene>
<evidence type="ECO:0000256" key="1">
    <source>
        <dbReference type="SAM" id="MobiDB-lite"/>
    </source>
</evidence>
<organism evidence="3 4">
    <name type="scientific">Terrabacter carboxydivorans</name>
    <dbReference type="NCBI Taxonomy" id="619730"/>
    <lineage>
        <taxon>Bacteria</taxon>
        <taxon>Bacillati</taxon>
        <taxon>Actinomycetota</taxon>
        <taxon>Actinomycetes</taxon>
        <taxon>Micrococcales</taxon>
        <taxon>Intrasporangiaceae</taxon>
        <taxon>Terrabacter</taxon>
    </lineage>
</organism>